<evidence type="ECO:0000313" key="2">
    <source>
        <dbReference type="EMBL" id="QDU80120.1"/>
    </source>
</evidence>
<name>A0A518CLL4_9PLAN</name>
<sequence>MSRNHNEINSDKTTGPVKQQQTRIELKYLLDNQQSCAIKEWARKHLDSDPNCVPRGHDHYDVSTLYFDTQELDLYHRTGRVGRTKYRIRGYNDRETVWLETKTKKKVVVSKNRSAVSTEEFDRYLGQQNSSGARLEEPWSGRWFQDGLSEHLLIPIVQIGYQRFARLGVFDGEAMRLTIDNQLEASHATSNQLRTPSHERSIATPDILELKFNNQMPAPFKQLLSLFPLTLHGFSKYRTAVEACGIFSQVPEYHSCA</sequence>
<gene>
    <name evidence="2" type="ORF">Pla110_18420</name>
</gene>
<dbReference type="GO" id="GO:0006799">
    <property type="term" value="P:polyphosphate biosynthetic process"/>
    <property type="evidence" value="ECO:0007669"/>
    <property type="project" value="UniProtKB-ARBA"/>
</dbReference>
<dbReference type="CDD" id="cd07750">
    <property type="entry name" value="PolyPPase_VTC_like"/>
    <property type="match status" value="1"/>
</dbReference>
<feature type="domain" description="VTC" evidence="1">
    <location>
        <begin position="23"/>
        <end position="242"/>
    </location>
</feature>
<evidence type="ECO:0000259" key="1">
    <source>
        <dbReference type="Pfam" id="PF09359"/>
    </source>
</evidence>
<dbReference type="OrthoDB" id="281873at2"/>
<dbReference type="InterPro" id="IPR018966">
    <property type="entry name" value="VTC_domain"/>
</dbReference>
<dbReference type="InterPro" id="IPR042267">
    <property type="entry name" value="VTC_sf"/>
</dbReference>
<dbReference type="Pfam" id="PF09359">
    <property type="entry name" value="VTC"/>
    <property type="match status" value="1"/>
</dbReference>
<dbReference type="KEGG" id="plon:Pla110_18420"/>
<reference evidence="2 3" key="1">
    <citation type="submission" date="2019-02" db="EMBL/GenBank/DDBJ databases">
        <title>Deep-cultivation of Planctomycetes and their phenomic and genomic characterization uncovers novel biology.</title>
        <authorList>
            <person name="Wiegand S."/>
            <person name="Jogler M."/>
            <person name="Boedeker C."/>
            <person name="Pinto D."/>
            <person name="Vollmers J."/>
            <person name="Rivas-Marin E."/>
            <person name="Kohn T."/>
            <person name="Peeters S.H."/>
            <person name="Heuer A."/>
            <person name="Rast P."/>
            <person name="Oberbeckmann S."/>
            <person name="Bunk B."/>
            <person name="Jeske O."/>
            <person name="Meyerdierks A."/>
            <person name="Storesund J.E."/>
            <person name="Kallscheuer N."/>
            <person name="Luecker S."/>
            <person name="Lage O.M."/>
            <person name="Pohl T."/>
            <person name="Merkel B.J."/>
            <person name="Hornburger P."/>
            <person name="Mueller R.-W."/>
            <person name="Bruemmer F."/>
            <person name="Labrenz M."/>
            <person name="Spormann A.M."/>
            <person name="Op den Camp H."/>
            <person name="Overmann J."/>
            <person name="Amann R."/>
            <person name="Jetten M.S.M."/>
            <person name="Mascher T."/>
            <person name="Medema M.H."/>
            <person name="Devos D.P."/>
            <person name="Kaster A.-K."/>
            <person name="Ovreas L."/>
            <person name="Rohde M."/>
            <person name="Galperin M.Y."/>
            <person name="Jogler C."/>
        </authorList>
    </citation>
    <scope>NUCLEOTIDE SEQUENCE [LARGE SCALE GENOMIC DNA]</scope>
    <source>
        <strain evidence="2 3">Pla110</strain>
    </source>
</reference>
<dbReference type="AlphaFoldDB" id="A0A518CLL4"/>
<dbReference type="EMBL" id="CP036281">
    <property type="protein sequence ID" value="QDU80120.1"/>
    <property type="molecule type" value="Genomic_DNA"/>
</dbReference>
<dbReference type="Proteomes" id="UP000317178">
    <property type="component" value="Chromosome"/>
</dbReference>
<accession>A0A518CLL4</accession>
<keyword evidence="3" id="KW-1185">Reference proteome</keyword>
<evidence type="ECO:0000313" key="3">
    <source>
        <dbReference type="Proteomes" id="UP000317178"/>
    </source>
</evidence>
<proteinExistence type="predicted"/>
<organism evidence="2 3">
    <name type="scientific">Polystyrenella longa</name>
    <dbReference type="NCBI Taxonomy" id="2528007"/>
    <lineage>
        <taxon>Bacteria</taxon>
        <taxon>Pseudomonadati</taxon>
        <taxon>Planctomycetota</taxon>
        <taxon>Planctomycetia</taxon>
        <taxon>Planctomycetales</taxon>
        <taxon>Planctomycetaceae</taxon>
        <taxon>Polystyrenella</taxon>
    </lineage>
</organism>
<dbReference type="RefSeq" id="WP_144995255.1">
    <property type="nucleotide sequence ID" value="NZ_CP036281.1"/>
</dbReference>
<dbReference type="Gene3D" id="3.20.100.30">
    <property type="entry name" value="VTC, catalytic tunnel domain"/>
    <property type="match status" value="1"/>
</dbReference>
<protein>
    <submittedName>
        <fullName evidence="2">VTC domain protein</fullName>
    </submittedName>
</protein>